<dbReference type="Proteomes" id="UP001335648">
    <property type="component" value="Unassembled WGS sequence"/>
</dbReference>
<gene>
    <name evidence="3" type="ORF">CesoFtcFv8_011846</name>
</gene>
<reference evidence="3 4" key="1">
    <citation type="journal article" date="2023" name="Mol. Biol. Evol.">
        <title>Genomics of Secondarily Temperate Adaptation in the Only Non-Antarctic Icefish.</title>
        <authorList>
            <person name="Rivera-Colon A.G."/>
            <person name="Rayamajhi N."/>
            <person name="Minhas B.F."/>
            <person name="Madrigal G."/>
            <person name="Bilyk K.T."/>
            <person name="Yoon V."/>
            <person name="Hune M."/>
            <person name="Gregory S."/>
            <person name="Cheng C.H.C."/>
            <person name="Catchen J.M."/>
        </authorList>
    </citation>
    <scope>NUCLEOTIDE SEQUENCE [LARGE SCALE GENOMIC DNA]</scope>
    <source>
        <strain evidence="3">JC2023a</strain>
    </source>
</reference>
<accession>A0AAN8GX57</accession>
<protein>
    <recommendedName>
        <fullName evidence="5">Hepcidin</fullName>
    </recommendedName>
</protein>
<organism evidence="3 4">
    <name type="scientific">Champsocephalus esox</name>
    <name type="common">pike icefish</name>
    <dbReference type="NCBI Taxonomy" id="159716"/>
    <lineage>
        <taxon>Eukaryota</taxon>
        <taxon>Metazoa</taxon>
        <taxon>Chordata</taxon>
        <taxon>Craniata</taxon>
        <taxon>Vertebrata</taxon>
        <taxon>Euteleostomi</taxon>
        <taxon>Actinopterygii</taxon>
        <taxon>Neopterygii</taxon>
        <taxon>Teleostei</taxon>
        <taxon>Neoteleostei</taxon>
        <taxon>Acanthomorphata</taxon>
        <taxon>Eupercaria</taxon>
        <taxon>Perciformes</taxon>
        <taxon>Notothenioidei</taxon>
        <taxon>Channichthyidae</taxon>
        <taxon>Champsocephalus</taxon>
    </lineage>
</organism>
<evidence type="ECO:0008006" key="5">
    <source>
        <dbReference type="Google" id="ProtNLM"/>
    </source>
</evidence>
<comment type="caution">
    <text evidence="3">The sequence shown here is derived from an EMBL/GenBank/DDBJ whole genome shotgun (WGS) entry which is preliminary data.</text>
</comment>
<evidence type="ECO:0000313" key="3">
    <source>
        <dbReference type="EMBL" id="KAK5895234.1"/>
    </source>
</evidence>
<evidence type="ECO:0000313" key="4">
    <source>
        <dbReference type="Proteomes" id="UP001335648"/>
    </source>
</evidence>
<name>A0AAN8GX57_9TELE</name>
<feature type="signal peptide" evidence="2">
    <location>
        <begin position="1"/>
        <end position="17"/>
    </location>
</feature>
<feature type="region of interest" description="Disordered" evidence="1">
    <location>
        <begin position="16"/>
        <end position="42"/>
    </location>
</feature>
<keyword evidence="2" id="KW-0732">Signal</keyword>
<dbReference type="EMBL" id="JAULUE010002054">
    <property type="protein sequence ID" value="KAK5895234.1"/>
    <property type="molecule type" value="Genomic_DNA"/>
</dbReference>
<proteinExistence type="predicted"/>
<feature type="compositionally biased region" description="Basic and acidic residues" evidence="1">
    <location>
        <begin position="21"/>
        <end position="42"/>
    </location>
</feature>
<feature type="chain" id="PRO_5042975543" description="Hepcidin" evidence="2">
    <location>
        <begin position="18"/>
        <end position="75"/>
    </location>
</feature>
<evidence type="ECO:0000256" key="1">
    <source>
        <dbReference type="SAM" id="MobiDB-lite"/>
    </source>
</evidence>
<keyword evidence="4" id="KW-1185">Reference proteome</keyword>
<evidence type="ECO:0000256" key="2">
    <source>
        <dbReference type="SAM" id="SignalP"/>
    </source>
</evidence>
<sequence>MKPFLFFFFLPLQATNSSSPDRQEDSVRRETPADSQEVLREDTQQEVLSTPFDKKKSMQEVLCCFCSEVITYGLI</sequence>
<dbReference type="AlphaFoldDB" id="A0AAN8GX57"/>